<proteinExistence type="predicted"/>
<evidence type="ECO:0000313" key="2">
    <source>
        <dbReference type="EMBL" id="WAR28664.1"/>
    </source>
</evidence>
<keyword evidence="3" id="KW-1185">Reference proteome</keyword>
<organism evidence="2 3">
    <name type="scientific">Mya arenaria</name>
    <name type="common">Soft-shell clam</name>
    <dbReference type="NCBI Taxonomy" id="6604"/>
    <lineage>
        <taxon>Eukaryota</taxon>
        <taxon>Metazoa</taxon>
        <taxon>Spiralia</taxon>
        <taxon>Lophotrochozoa</taxon>
        <taxon>Mollusca</taxon>
        <taxon>Bivalvia</taxon>
        <taxon>Autobranchia</taxon>
        <taxon>Heteroconchia</taxon>
        <taxon>Euheterodonta</taxon>
        <taxon>Imparidentia</taxon>
        <taxon>Neoheterodontei</taxon>
        <taxon>Myida</taxon>
        <taxon>Myoidea</taxon>
        <taxon>Myidae</taxon>
        <taxon>Mya</taxon>
    </lineage>
</organism>
<reference evidence="2" key="1">
    <citation type="submission" date="2022-11" db="EMBL/GenBank/DDBJ databases">
        <title>Centuries of genome instability and evolution in soft-shell clam transmissible cancer (bioRxiv).</title>
        <authorList>
            <person name="Hart S.F.M."/>
            <person name="Yonemitsu M.A."/>
            <person name="Giersch R.M."/>
            <person name="Beal B.F."/>
            <person name="Arriagada G."/>
            <person name="Davis B.W."/>
            <person name="Ostrander E.A."/>
            <person name="Goff S.P."/>
            <person name="Metzger M.J."/>
        </authorList>
    </citation>
    <scope>NUCLEOTIDE SEQUENCE</scope>
    <source>
        <strain evidence="2">MELC-2E11</strain>
        <tissue evidence="2">Siphon/mantle</tissue>
    </source>
</reference>
<name>A0ABY7G585_MYAAR</name>
<feature type="compositionally biased region" description="Basic and acidic residues" evidence="1">
    <location>
        <begin position="124"/>
        <end position="137"/>
    </location>
</feature>
<gene>
    <name evidence="2" type="ORF">MAR_014368</name>
</gene>
<evidence type="ECO:0000313" key="3">
    <source>
        <dbReference type="Proteomes" id="UP001164746"/>
    </source>
</evidence>
<dbReference type="EMBL" id="CP111026">
    <property type="protein sequence ID" value="WAR28664.1"/>
    <property type="molecule type" value="Genomic_DNA"/>
</dbReference>
<feature type="region of interest" description="Disordered" evidence="1">
    <location>
        <begin position="118"/>
        <end position="155"/>
    </location>
</feature>
<evidence type="ECO:0000256" key="1">
    <source>
        <dbReference type="SAM" id="MobiDB-lite"/>
    </source>
</evidence>
<accession>A0ABY7G585</accession>
<sequence>MHDWAAVNGWSRLEMKTAPMSLTGLSRPTTKMSQGYGRYSVNIPVITPLPRSGLRRCHTTMLGQAANMQKQQVFKPHKHFVDSSTSHYIRYLKCSNQKSPMVHNQFSNLNEVGQRDSGTFGGKQEMKDAKSVHRPSPELDIAPSDLAKKKPTISKQEKITLPAIKNINPFTMKT</sequence>
<protein>
    <submittedName>
        <fullName evidence="2">Uncharacterized protein</fullName>
    </submittedName>
</protein>
<dbReference type="Proteomes" id="UP001164746">
    <property type="component" value="Chromosome 15"/>
</dbReference>